<keyword evidence="2" id="KW-0520">NAD</keyword>
<dbReference type="Pfam" id="PF01232">
    <property type="entry name" value="Mannitol_dh"/>
    <property type="match status" value="1"/>
</dbReference>
<keyword evidence="7" id="KW-1185">Reference proteome</keyword>
<dbReference type="EMBL" id="JAAAMV010000037">
    <property type="protein sequence ID" value="NBD28231.1"/>
    <property type="molecule type" value="Genomic_DNA"/>
</dbReference>
<dbReference type="NCBIfam" id="NF002969">
    <property type="entry name" value="PRK03643.1"/>
    <property type="match status" value="1"/>
</dbReference>
<comment type="caution">
    <text evidence="6">The sequence shown here is derived from an EMBL/GenBank/DDBJ whole genome shotgun (WGS) entry which is preliminary data.</text>
</comment>
<gene>
    <name evidence="6" type="ORF">GT019_30575</name>
</gene>
<dbReference type="SUPFAM" id="SSF48179">
    <property type="entry name" value="6-phosphogluconate dehydrogenase C-terminal domain-like"/>
    <property type="match status" value="1"/>
</dbReference>
<dbReference type="InterPro" id="IPR008927">
    <property type="entry name" value="6-PGluconate_DH-like_C_sf"/>
</dbReference>
<proteinExistence type="predicted"/>
<sequence length="492" mass="56761">MRWIHREILSDRNKQAYDAVQESPVTVLQIGEGNFLRGFFDWMIHRSREQGLFPGSIALTQPRPGGKSKIEKLAAQNGLYTLVTRGLENGERVERKEIISSFSRVFDPYSDWNQFTEIAESPSLRFVVSNTTEAGLVYTPEQLMEGTPIQSFPGKMTWLLYRRFKALGGTADSGLIFLPCELLERNGDTLLQCILKYCQSWSLPEAFKEWIINHNRFLNSLVDRIVTGYPSDQAEAWFEEWGYQDAMLNTAEPYYFWAIEAEQELETELPLQRAGLNIHWVDDLRPYQLRKVRILNGAHTLMTPLALLQDLKIVREVMEHPRLGTFVRETVANDIIPTIPLDAEALNRYAESVYERFLNPFIDHRLSDIAMNSLSKFKTRVLPAMITYLEKGDEIPNRIIEAFAALLRYYKIVKGNERFTGHTLHGSAYEVKDDPALLELIARIWAQKLPLEETIFLLLSLKEVWAYDLSSIDGLMYRVTRCILDMEASAYE</sequence>
<evidence type="ECO:0000256" key="1">
    <source>
        <dbReference type="ARBA" id="ARBA00023002"/>
    </source>
</evidence>
<dbReference type="Pfam" id="PF08125">
    <property type="entry name" value="Mannitol_dh_C"/>
    <property type="match status" value="1"/>
</dbReference>
<accession>A0ABW9XZW1</accession>
<feature type="domain" description="Mannitol dehydrogenase C-terminal" evidence="5">
    <location>
        <begin position="283"/>
        <end position="480"/>
    </location>
</feature>
<feature type="domain" description="Mannitol dehydrogenase N-terminal" evidence="4">
    <location>
        <begin position="27"/>
        <end position="271"/>
    </location>
</feature>
<dbReference type="InterPro" id="IPR013118">
    <property type="entry name" value="Mannitol_DH_C"/>
</dbReference>
<evidence type="ECO:0000259" key="4">
    <source>
        <dbReference type="Pfam" id="PF01232"/>
    </source>
</evidence>
<evidence type="ECO:0000256" key="2">
    <source>
        <dbReference type="ARBA" id="ARBA00023027"/>
    </source>
</evidence>
<reference evidence="6 7" key="1">
    <citation type="submission" date="2020-01" db="EMBL/GenBank/DDBJ databases">
        <title>Paenibacillus soybeanensis sp. nov. isolated from the nodules of soybean (Glycine max(L.) Merr).</title>
        <authorList>
            <person name="Wang H."/>
        </authorList>
    </citation>
    <scope>NUCLEOTIDE SEQUENCE [LARGE SCALE GENOMIC DNA]</scope>
    <source>
        <strain evidence="6 7">T1</strain>
    </source>
</reference>
<dbReference type="GO" id="GO:0009026">
    <property type="term" value="F:tagaturonate reductase activity"/>
    <property type="evidence" value="ECO:0007669"/>
    <property type="project" value="UniProtKB-EC"/>
</dbReference>
<dbReference type="InterPro" id="IPR013131">
    <property type="entry name" value="Mannitol_DH_N"/>
</dbReference>
<dbReference type="InterPro" id="IPR036291">
    <property type="entry name" value="NAD(P)-bd_dom_sf"/>
</dbReference>
<dbReference type="RefSeq" id="WP_161747244.1">
    <property type="nucleotide sequence ID" value="NZ_JAAAMV010000037.1"/>
</dbReference>
<dbReference type="PANTHER" id="PTHR30524">
    <property type="entry name" value="MANNITOL-1-PHOSPHATE 5-DEHYDROGENASE"/>
    <property type="match status" value="1"/>
</dbReference>
<dbReference type="Gene3D" id="1.10.1040.10">
    <property type="entry name" value="N-(1-d-carboxylethyl)-l-norvaline Dehydrogenase, domain 2"/>
    <property type="match status" value="1"/>
</dbReference>
<protein>
    <submittedName>
        <fullName evidence="6">Tagaturonate reductase</fullName>
        <ecNumber evidence="6">1.1.1.58</ecNumber>
    </submittedName>
</protein>
<dbReference type="Proteomes" id="UP000665561">
    <property type="component" value="Unassembled WGS sequence"/>
</dbReference>
<dbReference type="SUPFAM" id="SSF51735">
    <property type="entry name" value="NAD(P)-binding Rossmann-fold domains"/>
    <property type="match status" value="1"/>
</dbReference>
<dbReference type="EC" id="1.1.1.58" evidence="6"/>
<dbReference type="Gene3D" id="3.40.50.720">
    <property type="entry name" value="NAD(P)-binding Rossmann-like Domain"/>
    <property type="match status" value="1"/>
</dbReference>
<evidence type="ECO:0000313" key="6">
    <source>
        <dbReference type="EMBL" id="NBD28231.1"/>
    </source>
</evidence>
<evidence type="ECO:0000259" key="5">
    <source>
        <dbReference type="Pfam" id="PF08125"/>
    </source>
</evidence>
<evidence type="ECO:0000256" key="3">
    <source>
        <dbReference type="ARBA" id="ARBA00048615"/>
    </source>
</evidence>
<evidence type="ECO:0000313" key="7">
    <source>
        <dbReference type="Proteomes" id="UP000665561"/>
    </source>
</evidence>
<organism evidence="6 7">
    <name type="scientific">Paenibacillus glycinis</name>
    <dbReference type="NCBI Taxonomy" id="2697035"/>
    <lineage>
        <taxon>Bacteria</taxon>
        <taxon>Bacillati</taxon>
        <taxon>Bacillota</taxon>
        <taxon>Bacilli</taxon>
        <taxon>Bacillales</taxon>
        <taxon>Paenibacillaceae</taxon>
        <taxon>Paenibacillus</taxon>
    </lineage>
</organism>
<name>A0ABW9XZW1_9BACL</name>
<comment type="catalytic activity">
    <reaction evidence="3">
        <text>D-mannitol 1-phosphate + NAD(+) = beta-D-fructose 6-phosphate + NADH + H(+)</text>
        <dbReference type="Rhea" id="RHEA:19661"/>
        <dbReference type="ChEBI" id="CHEBI:15378"/>
        <dbReference type="ChEBI" id="CHEBI:57540"/>
        <dbReference type="ChEBI" id="CHEBI:57634"/>
        <dbReference type="ChEBI" id="CHEBI:57945"/>
        <dbReference type="ChEBI" id="CHEBI:61381"/>
        <dbReference type="EC" id="1.1.1.17"/>
    </reaction>
</comment>
<keyword evidence="1 6" id="KW-0560">Oxidoreductase</keyword>
<dbReference type="InterPro" id="IPR013328">
    <property type="entry name" value="6PGD_dom2"/>
</dbReference>
<dbReference type="PANTHER" id="PTHR30524:SF0">
    <property type="entry name" value="ALTRONATE OXIDOREDUCTASE-RELATED"/>
    <property type="match status" value="1"/>
</dbReference>